<sequence length="445" mass="50205">MDSHLAHPLYDSCARRLVAWWNVLLVFFLVLRLASAQPSLENGLLSSHSRDDLVEKLTELIHELITEFREGDELPGPPPPGAVRLASFNAALVGENPKGQEGSLFDMLVEGSEEISLAAETIQRVRPDILALKEFDYDPSGETLDLFKEKYLEVPQADDVEGISYTYSMQIVSNTGVLSRADLNNDGNISLPDDGYGFGFYPGQFAFAILSVFPFDEKAMRSWRLFKWKDMPGNRIRNTNPPDYYSPEAVAELRLSSKNHIDLPVAVTTDDDEYTFHMLVSHPTPPAFDQPFLYNVQRNADEIRLWIDYLDVNATYLVDDRGRRTKGLADLKANFAVFGDQNNDPNGGDGINEVIERLIEHPRIARFPTPASLGGLENNDTSRESIPPAFHTADFALRVDYVLPSKTFNVLKSEVIWPSTESRFNYLVNASDHRMVYADVRRKKK</sequence>
<dbReference type="AlphaFoldDB" id="A0A0G4EJC4"/>
<evidence type="ECO:0000313" key="3">
    <source>
        <dbReference type="EMBL" id="CEL96333.1"/>
    </source>
</evidence>
<gene>
    <name evidence="3" type="ORF">Vbra_7536</name>
</gene>
<evidence type="ECO:0000259" key="2">
    <source>
        <dbReference type="Pfam" id="PF03372"/>
    </source>
</evidence>
<reference evidence="3 4" key="1">
    <citation type="submission" date="2014-11" db="EMBL/GenBank/DDBJ databases">
        <authorList>
            <person name="Zhu J."/>
            <person name="Qi W."/>
            <person name="Song R."/>
        </authorList>
    </citation>
    <scope>NUCLEOTIDE SEQUENCE [LARGE SCALE GENOMIC DNA]</scope>
</reference>
<dbReference type="VEuPathDB" id="CryptoDB:Vbra_7536"/>
<evidence type="ECO:0000256" key="1">
    <source>
        <dbReference type="SAM" id="SignalP"/>
    </source>
</evidence>
<feature type="chain" id="PRO_5005187723" description="Endonuclease/exonuclease/phosphatase domain-containing protein" evidence="1">
    <location>
        <begin position="37"/>
        <end position="445"/>
    </location>
</feature>
<keyword evidence="4" id="KW-1185">Reference proteome</keyword>
<proteinExistence type="predicted"/>
<dbReference type="InterPro" id="IPR005135">
    <property type="entry name" value="Endo/exonuclease/phosphatase"/>
</dbReference>
<dbReference type="Pfam" id="PF03372">
    <property type="entry name" value="Exo_endo_phos"/>
    <property type="match status" value="1"/>
</dbReference>
<dbReference type="Proteomes" id="UP000041254">
    <property type="component" value="Unassembled WGS sequence"/>
</dbReference>
<dbReference type="GO" id="GO:0003824">
    <property type="term" value="F:catalytic activity"/>
    <property type="evidence" value="ECO:0007669"/>
    <property type="project" value="InterPro"/>
</dbReference>
<evidence type="ECO:0000313" key="4">
    <source>
        <dbReference type="Proteomes" id="UP000041254"/>
    </source>
</evidence>
<dbReference type="InterPro" id="IPR036691">
    <property type="entry name" value="Endo/exonu/phosph_ase_sf"/>
</dbReference>
<dbReference type="InParanoid" id="A0A0G4EJC4"/>
<feature type="domain" description="Endonuclease/exonuclease/phosphatase" evidence="2">
    <location>
        <begin position="119"/>
        <end position="433"/>
    </location>
</feature>
<feature type="signal peptide" evidence="1">
    <location>
        <begin position="1"/>
        <end position="36"/>
    </location>
</feature>
<dbReference type="STRING" id="1169540.A0A0G4EJC4"/>
<dbReference type="Gene3D" id="3.60.10.10">
    <property type="entry name" value="Endonuclease/exonuclease/phosphatase"/>
    <property type="match status" value="1"/>
</dbReference>
<accession>A0A0G4EJC4</accession>
<name>A0A0G4EJC4_VITBC</name>
<protein>
    <recommendedName>
        <fullName evidence="2">Endonuclease/exonuclease/phosphatase domain-containing protein</fullName>
    </recommendedName>
</protein>
<keyword evidence="1" id="KW-0732">Signal</keyword>
<dbReference type="OrthoDB" id="535054at2759"/>
<organism evidence="3 4">
    <name type="scientific">Vitrella brassicaformis (strain CCMP3155)</name>
    <dbReference type="NCBI Taxonomy" id="1169540"/>
    <lineage>
        <taxon>Eukaryota</taxon>
        <taxon>Sar</taxon>
        <taxon>Alveolata</taxon>
        <taxon>Colpodellida</taxon>
        <taxon>Vitrellaceae</taxon>
        <taxon>Vitrella</taxon>
    </lineage>
</organism>
<dbReference type="EMBL" id="CDMY01000243">
    <property type="protein sequence ID" value="CEL96333.1"/>
    <property type="molecule type" value="Genomic_DNA"/>
</dbReference>
<dbReference type="SUPFAM" id="SSF56219">
    <property type="entry name" value="DNase I-like"/>
    <property type="match status" value="1"/>
</dbReference>